<keyword evidence="1" id="KW-0812">Transmembrane</keyword>
<feature type="transmembrane region" description="Helical" evidence="1">
    <location>
        <begin position="35"/>
        <end position="54"/>
    </location>
</feature>
<evidence type="ECO:0000256" key="1">
    <source>
        <dbReference type="SAM" id="Phobius"/>
    </source>
</evidence>
<keyword evidence="1" id="KW-1133">Transmembrane helix</keyword>
<sequence>MSFYLSQVLSVFLLPAMLFGLLWEQPEDKQYKQQFWLAGCAIIAGAMTFTYLPFSQVNILTIAAIDAAALILLLAYALLFRARSYVLLVWQTLILALAGFMWAKIAKLNMLSATNVINTEFILNLSALLGGFILTGFIHVLSTLLAARRNRTLINTLITLLILIALLPLSGEIILAAMKLQVLPLTQTMLSYVSRVINFYWIYPYCVLIFCVICLLVLYRSDIMPLKQQTAAQTDAISKRKHQAKLNSRWRLARHYAVAIVLTFSSLLYWDLVASQPLQRTPGEKITLAADGFVHVPVTKALEDGKIHRYEWIASDGKVVRFFVIDRYPGEQKFGVVFDACMLCGDAGYTQAGDQVICLACGVHIFIPSIGKPGGCNPIPIPQWQRKGNDILIAKKTLETGLKYFSDVVEITVTDPVNGEKLSNTGADHTYMFGGKTYFFTSAESYEAFRENPWKYVDDPTGE</sequence>
<dbReference type="InterPro" id="IPR007029">
    <property type="entry name" value="YHS_dom"/>
</dbReference>
<feature type="transmembrane region" description="Helical" evidence="1">
    <location>
        <begin position="6"/>
        <end position="23"/>
    </location>
</feature>
<feature type="domain" description="Membrane iron-sulfur containing protein FtrD-like" evidence="3">
    <location>
        <begin position="302"/>
        <end position="405"/>
    </location>
</feature>
<accession>A0A1M7Z1I6</accession>
<feature type="transmembrane region" description="Helical" evidence="1">
    <location>
        <begin position="157"/>
        <end position="178"/>
    </location>
</feature>
<dbReference type="InterPro" id="IPR018758">
    <property type="entry name" value="FtrD-like"/>
</dbReference>
<feature type="domain" description="YHS" evidence="2">
    <location>
        <begin position="413"/>
        <end position="457"/>
    </location>
</feature>
<proteinExistence type="predicted"/>
<name>A0A1M7Z1I6_9VIBR</name>
<evidence type="ECO:0000259" key="2">
    <source>
        <dbReference type="Pfam" id="PF04945"/>
    </source>
</evidence>
<gene>
    <name evidence="4" type="ORF">VQ7734_04477</name>
</gene>
<feature type="transmembrane region" description="Helical" evidence="1">
    <location>
        <begin position="125"/>
        <end position="145"/>
    </location>
</feature>
<dbReference type="EMBL" id="FRFG01000075">
    <property type="protein sequence ID" value="SHO58705.1"/>
    <property type="molecule type" value="Genomic_DNA"/>
</dbReference>
<protein>
    <submittedName>
        <fullName evidence="4">YHS domain protein</fullName>
    </submittedName>
</protein>
<evidence type="ECO:0000259" key="3">
    <source>
        <dbReference type="Pfam" id="PF10080"/>
    </source>
</evidence>
<evidence type="ECO:0000313" key="5">
    <source>
        <dbReference type="Proteomes" id="UP000184600"/>
    </source>
</evidence>
<reference evidence="5" key="1">
    <citation type="submission" date="2016-12" db="EMBL/GenBank/DDBJ databases">
        <authorList>
            <person name="Rodrigo-Torres L."/>
            <person name="Arahal R.D."/>
            <person name="Lucena T."/>
        </authorList>
    </citation>
    <scope>NUCLEOTIDE SEQUENCE [LARGE SCALE GENOMIC DNA]</scope>
</reference>
<keyword evidence="1" id="KW-0472">Membrane</keyword>
<organism evidence="4 5">
    <name type="scientific">Vibrio quintilis</name>
    <dbReference type="NCBI Taxonomy" id="1117707"/>
    <lineage>
        <taxon>Bacteria</taxon>
        <taxon>Pseudomonadati</taxon>
        <taxon>Pseudomonadota</taxon>
        <taxon>Gammaproteobacteria</taxon>
        <taxon>Vibrionales</taxon>
        <taxon>Vibrionaceae</taxon>
        <taxon>Vibrio</taxon>
    </lineage>
</organism>
<feature type="transmembrane region" description="Helical" evidence="1">
    <location>
        <begin position="60"/>
        <end position="79"/>
    </location>
</feature>
<dbReference type="AlphaFoldDB" id="A0A1M7Z1I6"/>
<dbReference type="Proteomes" id="UP000184600">
    <property type="component" value="Unassembled WGS sequence"/>
</dbReference>
<feature type="transmembrane region" description="Helical" evidence="1">
    <location>
        <begin position="86"/>
        <end position="105"/>
    </location>
</feature>
<dbReference type="OrthoDB" id="9792533at2"/>
<feature type="transmembrane region" description="Helical" evidence="1">
    <location>
        <begin position="198"/>
        <end position="219"/>
    </location>
</feature>
<keyword evidence="5" id="KW-1185">Reference proteome</keyword>
<dbReference type="STRING" id="1117707.VQ7734_04477"/>
<dbReference type="Pfam" id="PF04945">
    <property type="entry name" value="YHS"/>
    <property type="match status" value="1"/>
</dbReference>
<feature type="transmembrane region" description="Helical" evidence="1">
    <location>
        <begin position="252"/>
        <end position="270"/>
    </location>
</feature>
<dbReference type="RefSeq" id="WP_073586149.1">
    <property type="nucleotide sequence ID" value="NZ_AP024897.1"/>
</dbReference>
<evidence type="ECO:0000313" key="4">
    <source>
        <dbReference type="EMBL" id="SHO58705.1"/>
    </source>
</evidence>
<dbReference type="Pfam" id="PF10080">
    <property type="entry name" value="FtrD-like"/>
    <property type="match status" value="1"/>
</dbReference>